<feature type="region of interest" description="Disordered" evidence="1">
    <location>
        <begin position="1"/>
        <end position="39"/>
    </location>
</feature>
<feature type="compositionally biased region" description="Pro residues" evidence="1">
    <location>
        <begin position="162"/>
        <end position="173"/>
    </location>
</feature>
<gene>
    <name evidence="2" type="ORF">UFOPK3564_02028</name>
</gene>
<accession>A0A6J7I138</accession>
<dbReference type="EMBL" id="CAFBMK010000124">
    <property type="protein sequence ID" value="CAB4924469.1"/>
    <property type="molecule type" value="Genomic_DNA"/>
</dbReference>
<protein>
    <submittedName>
        <fullName evidence="2">Unannotated protein</fullName>
    </submittedName>
</protein>
<dbReference type="AlphaFoldDB" id="A0A6J7I138"/>
<sequence length="399" mass="43295">MRHDPINAAGGSASPRGTANRRPRRAATRPPTPVDLGIPVAATEEQGQLLAAEVMDPERTEPIVCLSTRPGEDRPAFDHHRVRKEIGRDAIIRAVRTGPASRFLSQLLPQQLGVFGGAARIWWPGVDDDSDPRDHPLVLDRMGRYGPRAVEVLAERFAEGPPTGPSKRPPVGPPKHGGKLVALPGGAERAARTEPRSTPPTPDRDQQLLLGALDAARDEIRGLREKLAEVRLDAMTPGDRNAALRRRRETEVPEQTPARVARPDQVAGLAIPEAVHRDRVRAHHLEIVAAWLARDHDAGRRARPLGPIAIGEDYLDAVDARRGRVSPAALATVAARIASGKQGEADDLDVGAWLTDAGDQELRPDDGAPCWSCAIPGAEGLRLRWWTREDGAMELRDLV</sequence>
<evidence type="ECO:0000313" key="2">
    <source>
        <dbReference type="EMBL" id="CAB4924469.1"/>
    </source>
</evidence>
<evidence type="ECO:0000256" key="1">
    <source>
        <dbReference type="SAM" id="MobiDB-lite"/>
    </source>
</evidence>
<proteinExistence type="predicted"/>
<name>A0A6J7I138_9ZZZZ</name>
<feature type="region of interest" description="Disordered" evidence="1">
    <location>
        <begin position="240"/>
        <end position="259"/>
    </location>
</feature>
<feature type="region of interest" description="Disordered" evidence="1">
    <location>
        <begin position="157"/>
        <end position="206"/>
    </location>
</feature>
<organism evidence="2">
    <name type="scientific">freshwater metagenome</name>
    <dbReference type="NCBI Taxonomy" id="449393"/>
    <lineage>
        <taxon>unclassified sequences</taxon>
        <taxon>metagenomes</taxon>
        <taxon>ecological metagenomes</taxon>
    </lineage>
</organism>
<reference evidence="2" key="1">
    <citation type="submission" date="2020-05" db="EMBL/GenBank/DDBJ databases">
        <authorList>
            <person name="Chiriac C."/>
            <person name="Salcher M."/>
            <person name="Ghai R."/>
            <person name="Kavagutti S V."/>
        </authorList>
    </citation>
    <scope>NUCLEOTIDE SEQUENCE</scope>
</reference>